<accession>A0ABU8WBS1</accession>
<comment type="caution">
    <text evidence="1">The sequence shown here is derived from an EMBL/GenBank/DDBJ whole genome shotgun (WGS) entry which is preliminary data.</text>
</comment>
<evidence type="ECO:0000313" key="2">
    <source>
        <dbReference type="Proteomes" id="UP001363010"/>
    </source>
</evidence>
<dbReference type="Proteomes" id="UP001363010">
    <property type="component" value="Unassembled WGS sequence"/>
</dbReference>
<sequence>MVHHLRGPDHREFRLKENTVQIFNRLFGIKKVADAHCDDETDRMVTRVIGVNPRLRHAHEYDGRLRSTLAKSLVYLRDLVAAFPPPRAASPQSWATDPYIRAFFATASDVAATFAWSRDLADFFERAPGLNEAYAVLGMEMTEHRTLGASQEGGITRSDVPQTTLSFSDQQIRICGSSVSALREEIAGRMVDQLAVEALAQIAADGSRRDELGRERALLSTRLRILERQGMGMRSLTGGNTQPNAAEAARLRQQMDENDYELRRLGSFSEVFDRELECVCEVFSDPDKRIHISPKQVRLSRMNVVLSDEAAEDAHLLDLEIVRVSGDPPRERAIALVRVSRFDVPKPANLLDEAARLPS</sequence>
<reference evidence="1 2" key="1">
    <citation type="submission" date="2024-03" db="EMBL/GenBank/DDBJ databases">
        <title>Novel species of the genus Variovorax.</title>
        <authorList>
            <person name="Liu Q."/>
            <person name="Xin Y.-H."/>
        </authorList>
    </citation>
    <scope>NUCLEOTIDE SEQUENCE [LARGE SCALE GENOMIC DNA]</scope>
    <source>
        <strain evidence="1 2">KACC 18501</strain>
    </source>
</reference>
<name>A0ABU8WBS1_9BURK</name>
<gene>
    <name evidence="1" type="ORF">WKW80_36275</name>
</gene>
<evidence type="ECO:0000313" key="1">
    <source>
        <dbReference type="EMBL" id="MEJ8827378.1"/>
    </source>
</evidence>
<organism evidence="1 2">
    <name type="scientific">Variovorax humicola</name>
    <dbReference type="NCBI Taxonomy" id="1769758"/>
    <lineage>
        <taxon>Bacteria</taxon>
        <taxon>Pseudomonadati</taxon>
        <taxon>Pseudomonadota</taxon>
        <taxon>Betaproteobacteria</taxon>
        <taxon>Burkholderiales</taxon>
        <taxon>Comamonadaceae</taxon>
        <taxon>Variovorax</taxon>
    </lineage>
</organism>
<proteinExistence type="predicted"/>
<keyword evidence="2" id="KW-1185">Reference proteome</keyword>
<protein>
    <submittedName>
        <fullName evidence="1">Uncharacterized protein</fullName>
    </submittedName>
</protein>
<dbReference type="RefSeq" id="WP_340368404.1">
    <property type="nucleotide sequence ID" value="NZ_JBBKZV010000066.1"/>
</dbReference>
<dbReference type="EMBL" id="JBBKZV010000066">
    <property type="protein sequence ID" value="MEJ8827378.1"/>
    <property type="molecule type" value="Genomic_DNA"/>
</dbReference>